<dbReference type="Proteomes" id="UP000434209">
    <property type="component" value="Chromosome 1"/>
</dbReference>
<name>A0A7Z2G510_9BURK</name>
<keyword evidence="1" id="KW-1133">Transmembrane helix</keyword>
<reference evidence="2 3" key="1">
    <citation type="submission" date="2019-12" db="EMBL/GenBank/DDBJ databases">
        <title>Paraburkholderia acidiphila 7Q-K02 sp. nov and Paraburkholderia acidisoli DHF22 sp. nov., two strains isolated from forest soil.</title>
        <authorList>
            <person name="Gao Z."/>
            <person name="Qiu L."/>
        </authorList>
    </citation>
    <scope>NUCLEOTIDE SEQUENCE [LARGE SCALE GENOMIC DNA]</scope>
    <source>
        <strain evidence="2 3">7Q-K02</strain>
    </source>
</reference>
<protein>
    <submittedName>
        <fullName evidence="2">Uncharacterized protein</fullName>
    </submittedName>
</protein>
<organism evidence="2 3">
    <name type="scientific">Paraburkholderia acidiphila</name>
    <dbReference type="NCBI Taxonomy" id="2571747"/>
    <lineage>
        <taxon>Bacteria</taxon>
        <taxon>Pseudomonadati</taxon>
        <taxon>Pseudomonadota</taxon>
        <taxon>Betaproteobacteria</taxon>
        <taxon>Burkholderiales</taxon>
        <taxon>Burkholderiaceae</taxon>
        <taxon>Paraburkholderia</taxon>
    </lineage>
</organism>
<keyword evidence="1" id="KW-0812">Transmembrane</keyword>
<proteinExistence type="predicted"/>
<gene>
    <name evidence="2" type="ORF">FAZ97_09340</name>
</gene>
<dbReference type="KEGG" id="pacp:FAZ97_09340"/>
<feature type="transmembrane region" description="Helical" evidence="1">
    <location>
        <begin position="115"/>
        <end position="138"/>
    </location>
</feature>
<evidence type="ECO:0000313" key="2">
    <source>
        <dbReference type="EMBL" id="QGZ55105.1"/>
    </source>
</evidence>
<keyword evidence="1" id="KW-0472">Membrane</keyword>
<dbReference type="AlphaFoldDB" id="A0A7Z2G510"/>
<keyword evidence="3" id="KW-1185">Reference proteome</keyword>
<dbReference type="EMBL" id="CP046909">
    <property type="protein sequence ID" value="QGZ55105.1"/>
    <property type="molecule type" value="Genomic_DNA"/>
</dbReference>
<sequence>MPALDKDLSPREAINRTREAMLAQQFEEIDRLTERLEGVALLIQKNQAALLDAADKLAAEALTPVAHMAKVFDALEKAGNIVGSVAKCNFKPTAPGRISVDQPSRKPTTIQPNSINWITVAVAIAAAIISCIFFALIFH</sequence>
<dbReference type="RefSeq" id="WP_158758193.1">
    <property type="nucleotide sequence ID" value="NZ_CP046909.1"/>
</dbReference>
<accession>A0A7Z2G510</accession>
<evidence type="ECO:0000256" key="1">
    <source>
        <dbReference type="SAM" id="Phobius"/>
    </source>
</evidence>
<evidence type="ECO:0000313" key="3">
    <source>
        <dbReference type="Proteomes" id="UP000434209"/>
    </source>
</evidence>